<proteinExistence type="predicted"/>
<dbReference type="AlphaFoldDB" id="A0A1R3KW65"/>
<dbReference type="InterPro" id="IPR001245">
    <property type="entry name" value="Ser-Thr/Tyr_kinase_cat_dom"/>
</dbReference>
<evidence type="ECO:0000313" key="3">
    <source>
        <dbReference type="Proteomes" id="UP000187203"/>
    </source>
</evidence>
<dbReference type="STRING" id="93759.A0A1R3KW65"/>
<dbReference type="OrthoDB" id="1707419at2759"/>
<evidence type="ECO:0000313" key="2">
    <source>
        <dbReference type="EMBL" id="OMP11306.1"/>
    </source>
</evidence>
<dbReference type="Gene3D" id="1.10.510.10">
    <property type="entry name" value="Transferase(Phosphotransferase) domain 1"/>
    <property type="match status" value="1"/>
</dbReference>
<dbReference type="GO" id="GO:0004714">
    <property type="term" value="F:transmembrane receptor protein tyrosine kinase activity"/>
    <property type="evidence" value="ECO:0007669"/>
    <property type="project" value="InterPro"/>
</dbReference>
<dbReference type="EMBL" id="AWUE01010785">
    <property type="protein sequence ID" value="OMP11306.1"/>
    <property type="molecule type" value="Genomic_DNA"/>
</dbReference>
<reference evidence="3" key="1">
    <citation type="submission" date="2013-09" db="EMBL/GenBank/DDBJ databases">
        <title>Corchorus olitorius genome sequencing.</title>
        <authorList>
            <person name="Alam M."/>
            <person name="Haque M.S."/>
            <person name="Islam M.S."/>
            <person name="Emdad E.M."/>
            <person name="Islam M.M."/>
            <person name="Ahmed B."/>
            <person name="Halim A."/>
            <person name="Hossen Q.M.M."/>
            <person name="Hossain M.Z."/>
            <person name="Ahmed R."/>
            <person name="Khan M.M."/>
            <person name="Islam R."/>
            <person name="Rashid M.M."/>
            <person name="Khan S.A."/>
            <person name="Rahman M.S."/>
            <person name="Alam M."/>
            <person name="Yahiya A.S."/>
            <person name="Khan M.S."/>
            <person name="Azam M.S."/>
            <person name="Haque T."/>
            <person name="Lashkar M.Z.H."/>
            <person name="Akhand A.I."/>
            <person name="Morshed G."/>
            <person name="Roy S."/>
            <person name="Uddin K.S."/>
            <person name="Rabeya T."/>
            <person name="Hossain A.S."/>
            <person name="Chowdhury A."/>
            <person name="Snigdha A.R."/>
            <person name="Mortoza M.S."/>
            <person name="Matin S.A."/>
            <person name="Hoque S.M.E."/>
            <person name="Islam M.K."/>
            <person name="Roy D.K."/>
            <person name="Haider R."/>
            <person name="Moosa M.M."/>
            <person name="Elias S.M."/>
            <person name="Hasan A.M."/>
            <person name="Jahan S."/>
            <person name="Shafiuddin M."/>
            <person name="Mahmood N."/>
            <person name="Shommy N.S."/>
        </authorList>
    </citation>
    <scope>NUCLEOTIDE SEQUENCE [LARGE SCALE GENOMIC DNA]</scope>
    <source>
        <strain evidence="3">cv. O-4</strain>
    </source>
</reference>
<evidence type="ECO:0000259" key="1">
    <source>
        <dbReference type="PROSITE" id="PS50011"/>
    </source>
</evidence>
<name>A0A1R3KW65_9ROSI</name>
<dbReference type="Pfam" id="PF07714">
    <property type="entry name" value="PK_Tyr_Ser-Thr"/>
    <property type="match status" value="1"/>
</dbReference>
<dbReference type="GO" id="GO:0005886">
    <property type="term" value="C:plasma membrane"/>
    <property type="evidence" value="ECO:0007669"/>
    <property type="project" value="TreeGrafter"/>
</dbReference>
<comment type="caution">
    <text evidence="2">The sequence shown here is derived from an EMBL/GenBank/DDBJ whole genome shotgun (WGS) entry which is preliminary data.</text>
</comment>
<sequence length="171" mass="19144">MSKALIRMESDVRGTFGYLDPENVQTNYLSEKSDVYSFGVLLLEVLCGRGPIEPYKVANELVVVGWACECIKNRTIYNIIDPHLKGKIAPECFKQFVEIAFSCLKVSGNERPSMGEVEMTLELALELQNKADSEIERINPHGECVYEDVIFCAPHFCYGVKPLQSASDSIV</sequence>
<dbReference type="GO" id="GO:0009506">
    <property type="term" value="C:plasmodesma"/>
    <property type="evidence" value="ECO:0007669"/>
    <property type="project" value="TreeGrafter"/>
</dbReference>
<dbReference type="InterPro" id="IPR045272">
    <property type="entry name" value="ANXUR1/2-like"/>
</dbReference>
<dbReference type="InterPro" id="IPR011009">
    <property type="entry name" value="Kinase-like_dom_sf"/>
</dbReference>
<accession>A0A1R3KW65</accession>
<dbReference type="PANTHER" id="PTHR27003:SF451">
    <property type="entry name" value="PROTEIN KINASE DOMAIN-CONTAINING PROTEIN"/>
    <property type="match status" value="1"/>
</dbReference>
<feature type="domain" description="Protein kinase" evidence="1">
    <location>
        <begin position="1"/>
        <end position="125"/>
    </location>
</feature>
<dbReference type="Proteomes" id="UP000187203">
    <property type="component" value="Unassembled WGS sequence"/>
</dbReference>
<dbReference type="GO" id="GO:0005524">
    <property type="term" value="F:ATP binding"/>
    <property type="evidence" value="ECO:0007669"/>
    <property type="project" value="InterPro"/>
</dbReference>
<dbReference type="SUPFAM" id="SSF56112">
    <property type="entry name" value="Protein kinase-like (PK-like)"/>
    <property type="match status" value="1"/>
</dbReference>
<gene>
    <name evidence="2" type="ORF">COLO4_03897</name>
</gene>
<keyword evidence="3" id="KW-1185">Reference proteome</keyword>
<dbReference type="PROSITE" id="PS50011">
    <property type="entry name" value="PROTEIN_KINASE_DOM"/>
    <property type="match status" value="1"/>
</dbReference>
<dbReference type="PANTHER" id="PTHR27003">
    <property type="entry name" value="OS07G0166700 PROTEIN"/>
    <property type="match status" value="1"/>
</dbReference>
<dbReference type="InterPro" id="IPR000719">
    <property type="entry name" value="Prot_kinase_dom"/>
</dbReference>
<protein>
    <recommendedName>
        <fullName evidence="1">Protein kinase domain-containing protein</fullName>
    </recommendedName>
</protein>
<organism evidence="2 3">
    <name type="scientific">Corchorus olitorius</name>
    <dbReference type="NCBI Taxonomy" id="93759"/>
    <lineage>
        <taxon>Eukaryota</taxon>
        <taxon>Viridiplantae</taxon>
        <taxon>Streptophyta</taxon>
        <taxon>Embryophyta</taxon>
        <taxon>Tracheophyta</taxon>
        <taxon>Spermatophyta</taxon>
        <taxon>Magnoliopsida</taxon>
        <taxon>eudicotyledons</taxon>
        <taxon>Gunneridae</taxon>
        <taxon>Pentapetalae</taxon>
        <taxon>rosids</taxon>
        <taxon>malvids</taxon>
        <taxon>Malvales</taxon>
        <taxon>Malvaceae</taxon>
        <taxon>Grewioideae</taxon>
        <taxon>Apeibeae</taxon>
        <taxon>Corchorus</taxon>
    </lineage>
</organism>